<organism evidence="1 2">
    <name type="scientific">Blautia obeum ATCC 29174</name>
    <dbReference type="NCBI Taxonomy" id="411459"/>
    <lineage>
        <taxon>Bacteria</taxon>
        <taxon>Bacillati</taxon>
        <taxon>Bacillota</taxon>
        <taxon>Clostridia</taxon>
        <taxon>Lachnospirales</taxon>
        <taxon>Lachnospiraceae</taxon>
        <taxon>Blautia</taxon>
    </lineage>
</organism>
<protein>
    <submittedName>
        <fullName evidence="1">Uncharacterized protein</fullName>
    </submittedName>
</protein>
<name>A5ZRD7_9FIRM</name>
<dbReference type="Proteomes" id="UP000006002">
    <property type="component" value="Unassembled WGS sequence"/>
</dbReference>
<reference evidence="1 2" key="1">
    <citation type="submission" date="2007-03" db="EMBL/GenBank/DDBJ databases">
        <authorList>
            <person name="Fulton L."/>
            <person name="Clifton S."/>
            <person name="Fulton B."/>
            <person name="Xu J."/>
            <person name="Minx P."/>
            <person name="Pepin K.H."/>
            <person name="Johnson M."/>
            <person name="Thiruvilangam P."/>
            <person name="Bhonagiri V."/>
            <person name="Nash W.E."/>
            <person name="Mardis E.R."/>
            <person name="Wilson R.K."/>
        </authorList>
    </citation>
    <scope>NUCLEOTIDE SEQUENCE [LARGE SCALE GENOMIC DNA]</scope>
    <source>
        <strain evidence="1 2">ATCC 29174</strain>
    </source>
</reference>
<reference evidence="1 2" key="2">
    <citation type="submission" date="2007-04" db="EMBL/GenBank/DDBJ databases">
        <title>Draft genome sequence of Ruminococcus obeum (ATCC 29174).</title>
        <authorList>
            <person name="Sudarsanam P."/>
            <person name="Ley R."/>
            <person name="Guruge J."/>
            <person name="Turnbaugh P.J."/>
            <person name="Mahowald M."/>
            <person name="Liep D."/>
            <person name="Gordon J."/>
        </authorList>
    </citation>
    <scope>NUCLEOTIDE SEQUENCE [LARGE SCALE GENOMIC DNA]</scope>
    <source>
        <strain evidence="1 2">ATCC 29174</strain>
    </source>
</reference>
<dbReference type="EMBL" id="AAVO02000005">
    <property type="protein sequence ID" value="EDM87755.1"/>
    <property type="molecule type" value="Genomic_DNA"/>
</dbReference>
<dbReference type="AlphaFoldDB" id="A5ZRD7"/>
<accession>A5ZRD7</accession>
<evidence type="ECO:0000313" key="1">
    <source>
        <dbReference type="EMBL" id="EDM87755.1"/>
    </source>
</evidence>
<sequence>MKGQNLLKKTNNLTKTVILILNLFFSENHIPEKEK</sequence>
<comment type="caution">
    <text evidence="1">The sequence shown here is derived from an EMBL/GenBank/DDBJ whole genome shotgun (WGS) entry which is preliminary data.</text>
</comment>
<dbReference type="HOGENOM" id="CLU_3363604_0_0_9"/>
<evidence type="ECO:0000313" key="2">
    <source>
        <dbReference type="Proteomes" id="UP000006002"/>
    </source>
</evidence>
<proteinExistence type="predicted"/>
<gene>
    <name evidence="1" type="ORF">RUMOBE_01564</name>
</gene>